<dbReference type="Proteomes" id="UP000318704">
    <property type="component" value="Chromosome"/>
</dbReference>
<dbReference type="EMBL" id="CP037920">
    <property type="protein sequence ID" value="QDT97093.1"/>
    <property type="molecule type" value="Genomic_DNA"/>
</dbReference>
<dbReference type="SUPFAM" id="SSF48371">
    <property type="entry name" value="ARM repeat"/>
    <property type="match status" value="1"/>
</dbReference>
<organism evidence="1 2">
    <name type="scientific">Gimesia aquarii</name>
    <dbReference type="NCBI Taxonomy" id="2527964"/>
    <lineage>
        <taxon>Bacteria</taxon>
        <taxon>Pseudomonadati</taxon>
        <taxon>Planctomycetota</taxon>
        <taxon>Planctomycetia</taxon>
        <taxon>Planctomycetales</taxon>
        <taxon>Planctomycetaceae</taxon>
        <taxon>Gimesia</taxon>
    </lineage>
</organism>
<dbReference type="AlphaFoldDB" id="A0A517VVQ4"/>
<dbReference type="InterPro" id="IPR016024">
    <property type="entry name" value="ARM-type_fold"/>
</dbReference>
<proteinExistence type="predicted"/>
<evidence type="ECO:0000313" key="2">
    <source>
        <dbReference type="Proteomes" id="UP000318704"/>
    </source>
</evidence>
<evidence type="ECO:0008006" key="3">
    <source>
        <dbReference type="Google" id="ProtNLM"/>
    </source>
</evidence>
<dbReference type="KEGG" id="gaw:V144x_25640"/>
<name>A0A517VVQ4_9PLAN</name>
<dbReference type="Gene3D" id="1.25.10.10">
    <property type="entry name" value="Leucine-rich Repeat Variant"/>
    <property type="match status" value="1"/>
</dbReference>
<evidence type="ECO:0000313" key="1">
    <source>
        <dbReference type="EMBL" id="QDT97093.1"/>
    </source>
</evidence>
<protein>
    <recommendedName>
        <fullName evidence="3">HEAT repeat protein</fullName>
    </recommendedName>
</protein>
<dbReference type="RefSeq" id="WP_144985475.1">
    <property type="nucleotide sequence ID" value="NZ_CP037920.1"/>
</dbReference>
<dbReference type="InterPro" id="IPR011989">
    <property type="entry name" value="ARM-like"/>
</dbReference>
<reference evidence="1 2" key="1">
    <citation type="submission" date="2019-03" db="EMBL/GenBank/DDBJ databases">
        <title>Deep-cultivation of Planctomycetes and their phenomic and genomic characterization uncovers novel biology.</title>
        <authorList>
            <person name="Wiegand S."/>
            <person name="Jogler M."/>
            <person name="Boedeker C."/>
            <person name="Pinto D."/>
            <person name="Vollmers J."/>
            <person name="Rivas-Marin E."/>
            <person name="Kohn T."/>
            <person name="Peeters S.H."/>
            <person name="Heuer A."/>
            <person name="Rast P."/>
            <person name="Oberbeckmann S."/>
            <person name="Bunk B."/>
            <person name="Jeske O."/>
            <person name="Meyerdierks A."/>
            <person name="Storesund J.E."/>
            <person name="Kallscheuer N."/>
            <person name="Luecker S."/>
            <person name="Lage O.M."/>
            <person name="Pohl T."/>
            <person name="Merkel B.J."/>
            <person name="Hornburger P."/>
            <person name="Mueller R.-W."/>
            <person name="Bruemmer F."/>
            <person name="Labrenz M."/>
            <person name="Spormann A.M."/>
            <person name="Op den Camp H."/>
            <person name="Overmann J."/>
            <person name="Amann R."/>
            <person name="Jetten M.S.M."/>
            <person name="Mascher T."/>
            <person name="Medema M.H."/>
            <person name="Devos D.P."/>
            <person name="Kaster A.-K."/>
            <person name="Ovreas L."/>
            <person name="Rohde M."/>
            <person name="Galperin M.Y."/>
            <person name="Jogler C."/>
        </authorList>
    </citation>
    <scope>NUCLEOTIDE SEQUENCE [LARGE SCALE GENOMIC DNA]</scope>
    <source>
        <strain evidence="1 2">V144</strain>
    </source>
</reference>
<accession>A0A517VVQ4</accession>
<sequence>MRTKITQPFQFSHINVSISLILYTLIILAAPSRAKVSADLIKLKNGGEIRGKIVPSTKTASKETRIMKTLSGGSIRIDAQHIEFITNRPLVIEEYETKSKNIEDTVEAHLKLAEWCSQKHLRAQRNQEMEQIIRLDPDHAKARASLGYTKRNGEWTTRDEVMRSNGYIKYKGRYVSSAELELLEKNEADLEKEREWIKKIKLWLAWTNGNDLLRQQVGLRKIQGVSDPYAVAGLARLMGKHKSIAIRSLLVSTLTQISGDKPLRPLAELVLTDPSQVIRTAALEALTKRDATKAIAYFIQALKNKSNVIVQRAGNGLEAIGDQSVIPDLISALITKHTYRVRVPDATSTYSYNTNGTFGNSGVVLPPDIEAGLLAGRYPNGVIVLPSQQPKIRMRTVSVKYSHQNEAILLALQKISKQNFGYNERLWRLWWASTQNQTGIVPILQ</sequence>
<dbReference type="Pfam" id="PF13646">
    <property type="entry name" value="HEAT_2"/>
    <property type="match status" value="1"/>
</dbReference>
<gene>
    <name evidence="1" type="ORF">V144x_25640</name>
</gene>